<reference evidence="3" key="1">
    <citation type="submission" date="2021-02" db="EMBL/GenBank/DDBJ databases">
        <authorList>
            <person name="Dougan E. K."/>
            <person name="Rhodes N."/>
            <person name="Thang M."/>
            <person name="Chan C."/>
        </authorList>
    </citation>
    <scope>NUCLEOTIDE SEQUENCE</scope>
</reference>
<dbReference type="AlphaFoldDB" id="A0A812QGJ8"/>
<dbReference type="SUPFAM" id="SSF54001">
    <property type="entry name" value="Cysteine proteinases"/>
    <property type="match status" value="1"/>
</dbReference>
<dbReference type="Gene3D" id="3.90.70.10">
    <property type="entry name" value="Cysteine proteinases"/>
    <property type="match status" value="1"/>
</dbReference>
<name>A0A812QGJ8_9DINO</name>
<dbReference type="Proteomes" id="UP000604046">
    <property type="component" value="Unassembled WGS sequence"/>
</dbReference>
<organism evidence="3 4">
    <name type="scientific">Symbiodinium natans</name>
    <dbReference type="NCBI Taxonomy" id="878477"/>
    <lineage>
        <taxon>Eukaryota</taxon>
        <taxon>Sar</taxon>
        <taxon>Alveolata</taxon>
        <taxon>Dinophyceae</taxon>
        <taxon>Suessiales</taxon>
        <taxon>Symbiodiniaceae</taxon>
        <taxon>Symbiodinium</taxon>
    </lineage>
</organism>
<evidence type="ECO:0000256" key="1">
    <source>
        <dbReference type="SAM" id="MobiDB-lite"/>
    </source>
</evidence>
<feature type="region of interest" description="Disordered" evidence="1">
    <location>
        <begin position="23"/>
        <end position="78"/>
    </location>
</feature>
<dbReference type="GO" id="GO:0016579">
    <property type="term" value="P:protein deubiquitination"/>
    <property type="evidence" value="ECO:0007669"/>
    <property type="project" value="InterPro"/>
</dbReference>
<evidence type="ECO:0000259" key="2">
    <source>
        <dbReference type="Pfam" id="PF00443"/>
    </source>
</evidence>
<sequence length="530" mass="59176">MEDVGRDELIRGQQELALFNSMMPAPGAAIPPSQGTGLRRQRDRNDESPHVIRKAFRPKGKGPSYPQDRRTSASFLEDSSSSDAQLEVVKMMARLSVRQADQLSILKLDTTYVLFLKTQGAMSITKDLWAMGNRWHEQKEQTPQDITMPLRNTLFSCLLRSLDLRLQALQEKEDARVQARSLHLLQDREDHVLAFNYMQWDSQTRQYLVKKDREPLALTELRRDIATMQANLAHPRVVNRFHAMRKLTEDLSGDVLPMHLEIGLRSQVAHQVFDCLDKWCHSGAFHLISATLRHERLGRDGLVSSLVKAVDRLPLEQHDVAELLLHMKDGDLLAAGCFTGSWQARRMEHTLQVLDGGHVSPLFIDAPLGAVSTSGVAASAATASPSAADARRCTLQTLVDAWASQAHPHALCELPEVLMLQINRFWDPAFPQHKNSQPVSAGCTVSLPHFLQPDSLQTSLARYQVRAILLHQGASNASGHYRALTLSPEGVAWLHDDGASAVNVTIKQRAELDKQSYVFFCTLIEASLSP</sequence>
<keyword evidence="4" id="KW-1185">Reference proteome</keyword>
<dbReference type="Pfam" id="PF00443">
    <property type="entry name" value="UCH"/>
    <property type="match status" value="1"/>
</dbReference>
<gene>
    <name evidence="3" type="ORF">SNAT2548_LOCUS20959</name>
</gene>
<dbReference type="InterPro" id="IPR001394">
    <property type="entry name" value="Peptidase_C19_UCH"/>
</dbReference>
<dbReference type="EMBL" id="CAJNDS010002230">
    <property type="protein sequence ID" value="CAE7384181.1"/>
    <property type="molecule type" value="Genomic_DNA"/>
</dbReference>
<proteinExistence type="predicted"/>
<dbReference type="OrthoDB" id="436513at2759"/>
<dbReference type="CDD" id="cd02257">
    <property type="entry name" value="Peptidase_C19"/>
    <property type="match status" value="1"/>
</dbReference>
<protein>
    <recommendedName>
        <fullName evidence="2">Peptidase C19 ubiquitin carboxyl-terminal hydrolase domain-containing protein</fullName>
    </recommendedName>
</protein>
<dbReference type="InterPro" id="IPR038765">
    <property type="entry name" value="Papain-like_cys_pep_sf"/>
</dbReference>
<evidence type="ECO:0000313" key="3">
    <source>
        <dbReference type="EMBL" id="CAE7384181.1"/>
    </source>
</evidence>
<evidence type="ECO:0000313" key="4">
    <source>
        <dbReference type="Proteomes" id="UP000604046"/>
    </source>
</evidence>
<accession>A0A812QGJ8</accession>
<dbReference type="GO" id="GO:0004843">
    <property type="term" value="F:cysteine-type deubiquitinase activity"/>
    <property type="evidence" value="ECO:0007669"/>
    <property type="project" value="InterPro"/>
</dbReference>
<feature type="domain" description="Peptidase C19 ubiquitin carboxyl-terminal hydrolase" evidence="2">
    <location>
        <begin position="350"/>
        <end position="520"/>
    </location>
</feature>
<feature type="compositionally biased region" description="Basic residues" evidence="1">
    <location>
        <begin position="51"/>
        <end position="60"/>
    </location>
</feature>
<comment type="caution">
    <text evidence="3">The sequence shown here is derived from an EMBL/GenBank/DDBJ whole genome shotgun (WGS) entry which is preliminary data.</text>
</comment>